<dbReference type="STRING" id="871968.DESME_13800"/>
<evidence type="ECO:0000313" key="4">
    <source>
        <dbReference type="EMBL" id="AHF07980.1"/>
    </source>
</evidence>
<dbReference type="SUPFAM" id="SSF117457">
    <property type="entry name" value="FumA C-terminal domain-like"/>
    <property type="match status" value="1"/>
</dbReference>
<gene>
    <name evidence="4" type="ORF">DESME_13800</name>
</gene>
<evidence type="ECO:0000256" key="2">
    <source>
        <dbReference type="ARBA" id="ARBA00023239"/>
    </source>
</evidence>
<evidence type="ECO:0000313" key="5">
    <source>
        <dbReference type="Proteomes" id="UP000010847"/>
    </source>
</evidence>
<evidence type="ECO:0000259" key="3">
    <source>
        <dbReference type="Pfam" id="PF05683"/>
    </source>
</evidence>
<dbReference type="InterPro" id="IPR004647">
    <property type="entry name" value="Fe-S_hydro-lyase_TtdB-typ_cat"/>
</dbReference>
<comment type="similarity">
    <text evidence="1">Belongs to the class-I fumarase family.</text>
</comment>
<dbReference type="Proteomes" id="UP000010847">
    <property type="component" value="Chromosome"/>
</dbReference>
<organism evidence="4 5">
    <name type="scientific">Desulfitobacterium metallireducens DSM 15288</name>
    <dbReference type="NCBI Taxonomy" id="871968"/>
    <lineage>
        <taxon>Bacteria</taxon>
        <taxon>Bacillati</taxon>
        <taxon>Bacillota</taxon>
        <taxon>Clostridia</taxon>
        <taxon>Eubacteriales</taxon>
        <taxon>Desulfitobacteriaceae</taxon>
        <taxon>Desulfitobacterium</taxon>
    </lineage>
</organism>
<dbReference type="OrthoDB" id="9798978at2"/>
<dbReference type="EMBL" id="CP007032">
    <property type="protein sequence ID" value="AHF07980.1"/>
    <property type="molecule type" value="Genomic_DNA"/>
</dbReference>
<reference evidence="4 5" key="1">
    <citation type="submission" date="2013-12" db="EMBL/GenBank/DDBJ databases">
        <authorList>
            <consortium name="DOE Joint Genome Institute"/>
            <person name="Smidt H."/>
            <person name="Huntemann M."/>
            <person name="Han J."/>
            <person name="Chen A."/>
            <person name="Kyrpides N."/>
            <person name="Mavromatis K."/>
            <person name="Markowitz V."/>
            <person name="Palaniappan K."/>
            <person name="Ivanova N."/>
            <person name="Schaumberg A."/>
            <person name="Pati A."/>
            <person name="Liolios K."/>
            <person name="Nordberg H.P."/>
            <person name="Cantor M.N."/>
            <person name="Hua S.X."/>
            <person name="Woyke T."/>
        </authorList>
    </citation>
    <scope>NUCLEOTIDE SEQUENCE [LARGE SCALE GENOMIC DNA]</scope>
    <source>
        <strain evidence="5">DSM 15288</strain>
    </source>
</reference>
<dbReference type="HOGENOM" id="CLU_098588_2_0_9"/>
<proteinExistence type="inferred from homology"/>
<dbReference type="RefSeq" id="WP_006715765.1">
    <property type="nucleotide sequence ID" value="NZ_CP007032.1"/>
</dbReference>
<dbReference type="NCBIfam" id="NF005310">
    <property type="entry name" value="PRK06842.1"/>
    <property type="match status" value="1"/>
</dbReference>
<dbReference type="GO" id="GO:0016836">
    <property type="term" value="F:hydro-lyase activity"/>
    <property type="evidence" value="ECO:0007669"/>
    <property type="project" value="InterPro"/>
</dbReference>
<dbReference type="PANTHER" id="PTHR43351:SF2">
    <property type="entry name" value="L(+)-TARTRATE DEHYDRATASE SUBUNIT BETA-RELATED"/>
    <property type="match status" value="1"/>
</dbReference>
<sequence>MAEAIRIETPLTHEKLAQLKTGDNVLISGVIYTGRDAAHKKMVEALDRGEELPFDVKDQVIFFVGPTPPKPGQVIGSSGPTTSYRMDAYSPTLIERGLTGMIGKGLRSEEVIAAMKKYGAVYFGAIGGSGALLAKRIVVAEVIAYPELGPEAVRRLEVKDFPVMVIIDQEGNNLYETGKAQYRMI</sequence>
<keyword evidence="5" id="KW-1185">Reference proteome</keyword>
<evidence type="ECO:0000256" key="1">
    <source>
        <dbReference type="ARBA" id="ARBA00008876"/>
    </source>
</evidence>
<dbReference type="KEGG" id="dmt:DESME_13800"/>
<dbReference type="AlphaFoldDB" id="W0EAT1"/>
<dbReference type="NCBIfam" id="TIGR00723">
    <property type="entry name" value="ttdB_fumA_fumB"/>
    <property type="match status" value="1"/>
</dbReference>
<dbReference type="Pfam" id="PF05683">
    <property type="entry name" value="Fumerase_C"/>
    <property type="match status" value="1"/>
</dbReference>
<dbReference type="eggNOG" id="COG1838">
    <property type="taxonomic scope" value="Bacteria"/>
</dbReference>
<name>W0EAT1_9FIRM</name>
<protein>
    <submittedName>
        <fullName evidence="4">Fumarate hydratase</fullName>
    </submittedName>
</protein>
<dbReference type="PANTHER" id="PTHR43351">
    <property type="entry name" value="L(+)-TARTRATE DEHYDRATASE SUBUNIT BETA"/>
    <property type="match status" value="1"/>
</dbReference>
<keyword evidence="2" id="KW-0456">Lyase</keyword>
<dbReference type="Gene3D" id="3.20.130.10">
    <property type="entry name" value="Fe-S hydro-lyase, tartrate dehydratase beta-type, catalytic domain"/>
    <property type="match status" value="1"/>
</dbReference>
<accession>W0EAT1</accession>
<dbReference type="InterPro" id="IPR036660">
    <property type="entry name" value="Fe-S_hydroAse_TtdB_cat_sf"/>
</dbReference>
<feature type="domain" description="Fe-S hydro-lyase tartrate dehydratase beta-type catalytic" evidence="3">
    <location>
        <begin position="3"/>
        <end position="177"/>
    </location>
</feature>